<protein>
    <submittedName>
        <fullName evidence="2">Uncharacterized protein</fullName>
    </submittedName>
</protein>
<proteinExistence type="predicted"/>
<name>A0A183PHT7_9TREM</name>
<reference evidence="2 3" key="1">
    <citation type="submission" date="2018-11" db="EMBL/GenBank/DDBJ databases">
        <authorList>
            <consortium name="Pathogen Informatics"/>
        </authorList>
    </citation>
    <scope>NUCLEOTIDE SEQUENCE [LARGE SCALE GENOMIC DNA]</scope>
    <source>
        <strain>Denwood</strain>
        <strain evidence="3">Zambia</strain>
    </source>
</reference>
<evidence type="ECO:0000313" key="2">
    <source>
        <dbReference type="EMBL" id="VDP64608.1"/>
    </source>
</evidence>
<dbReference type="EMBL" id="UZAL01034052">
    <property type="protein sequence ID" value="VDP64608.1"/>
    <property type="molecule type" value="Genomic_DNA"/>
</dbReference>
<dbReference type="AlphaFoldDB" id="A0A183PHT7"/>
<feature type="region of interest" description="Disordered" evidence="1">
    <location>
        <begin position="91"/>
        <end position="110"/>
    </location>
</feature>
<sequence>MSIIEFNTPVSPYLDIIWYGPNRFLDIETFVRLQRHLNVLQRRIENRFLDLYTDPKCSTHPIGRIEVLYLSSLPIEKDLLNGKRKVVDEDEDYPIPDVYSEQEDSDHVEESDDDQIAECEIVGHSRQKKLVKAMSVGVSTYSYICDLYL</sequence>
<accession>A0A183PHT7</accession>
<keyword evidence="3" id="KW-1185">Reference proteome</keyword>
<organism evidence="2 3">
    <name type="scientific">Schistosoma mattheei</name>
    <dbReference type="NCBI Taxonomy" id="31246"/>
    <lineage>
        <taxon>Eukaryota</taxon>
        <taxon>Metazoa</taxon>
        <taxon>Spiralia</taxon>
        <taxon>Lophotrochozoa</taxon>
        <taxon>Platyhelminthes</taxon>
        <taxon>Trematoda</taxon>
        <taxon>Digenea</taxon>
        <taxon>Strigeidida</taxon>
        <taxon>Schistosomatoidea</taxon>
        <taxon>Schistosomatidae</taxon>
        <taxon>Schistosoma</taxon>
    </lineage>
</organism>
<dbReference type="STRING" id="31246.A0A183PHT7"/>
<dbReference type="Proteomes" id="UP000269396">
    <property type="component" value="Unassembled WGS sequence"/>
</dbReference>
<evidence type="ECO:0000256" key="1">
    <source>
        <dbReference type="SAM" id="MobiDB-lite"/>
    </source>
</evidence>
<evidence type="ECO:0000313" key="3">
    <source>
        <dbReference type="Proteomes" id="UP000269396"/>
    </source>
</evidence>
<gene>
    <name evidence="2" type="ORF">SMTD_LOCUS13922</name>
</gene>